<dbReference type="CDD" id="cd17932">
    <property type="entry name" value="DEXQc_UvrD"/>
    <property type="match status" value="1"/>
</dbReference>
<dbReference type="InterPro" id="IPR013986">
    <property type="entry name" value="DExx_box_DNA_helicase_dom_sf"/>
</dbReference>
<feature type="binding site" evidence="11">
    <location>
        <begin position="149"/>
        <end position="156"/>
    </location>
    <ligand>
        <name>ATP</name>
        <dbReference type="ChEBI" id="CHEBI:30616"/>
    </ligand>
</feature>
<evidence type="ECO:0000313" key="15">
    <source>
        <dbReference type="EMBL" id="KAF5832759.1"/>
    </source>
</evidence>
<evidence type="ECO:0000313" key="16">
    <source>
        <dbReference type="Proteomes" id="UP000815325"/>
    </source>
</evidence>
<dbReference type="InterPro" id="IPR027417">
    <property type="entry name" value="P-loop_NTPase"/>
</dbReference>
<feature type="domain" description="UvrD-like helicase C-terminal" evidence="14">
    <location>
        <begin position="438"/>
        <end position="733"/>
    </location>
</feature>
<comment type="catalytic activity">
    <reaction evidence="8">
        <text>Couples ATP hydrolysis with the unwinding of duplex DNA by translocating in the 3'-5' direction.</text>
        <dbReference type="EC" id="5.6.2.4"/>
    </reaction>
</comment>
<evidence type="ECO:0000256" key="9">
    <source>
        <dbReference type="ARBA" id="ARBA00034808"/>
    </source>
</evidence>
<gene>
    <name evidence="15" type="ORF">DUNSADRAFT_11246</name>
</gene>
<keyword evidence="7" id="KW-0413">Isomerase</keyword>
<name>A0ABQ7GDV1_DUNSA</name>
<evidence type="ECO:0000256" key="12">
    <source>
        <dbReference type="SAM" id="MobiDB-lite"/>
    </source>
</evidence>
<dbReference type="Gene3D" id="1.10.10.160">
    <property type="match status" value="1"/>
</dbReference>
<evidence type="ECO:0000256" key="3">
    <source>
        <dbReference type="ARBA" id="ARBA00022801"/>
    </source>
</evidence>
<evidence type="ECO:0000259" key="13">
    <source>
        <dbReference type="PROSITE" id="PS51198"/>
    </source>
</evidence>
<evidence type="ECO:0000256" key="8">
    <source>
        <dbReference type="ARBA" id="ARBA00034617"/>
    </source>
</evidence>
<dbReference type="SUPFAM" id="SSF52540">
    <property type="entry name" value="P-loop containing nucleoside triphosphate hydrolases"/>
    <property type="match status" value="1"/>
</dbReference>
<dbReference type="InterPro" id="IPR000212">
    <property type="entry name" value="DNA_helicase_UvrD/REP"/>
</dbReference>
<dbReference type="InterPro" id="IPR014016">
    <property type="entry name" value="UvrD-like_ATP-bd"/>
</dbReference>
<keyword evidence="3 11" id="KW-0378">Hydrolase</keyword>
<evidence type="ECO:0000256" key="2">
    <source>
        <dbReference type="ARBA" id="ARBA00022741"/>
    </source>
</evidence>
<dbReference type="Pfam" id="PF00580">
    <property type="entry name" value="UvrD-helicase"/>
    <property type="match status" value="1"/>
</dbReference>
<feature type="compositionally biased region" description="Polar residues" evidence="12">
    <location>
        <begin position="61"/>
        <end position="78"/>
    </location>
</feature>
<dbReference type="InterPro" id="IPR014017">
    <property type="entry name" value="DNA_helicase_UvrD-like_C"/>
</dbReference>
<evidence type="ECO:0000256" key="7">
    <source>
        <dbReference type="ARBA" id="ARBA00023235"/>
    </source>
</evidence>
<evidence type="ECO:0000256" key="10">
    <source>
        <dbReference type="ARBA" id="ARBA00048988"/>
    </source>
</evidence>
<evidence type="ECO:0000256" key="1">
    <source>
        <dbReference type="ARBA" id="ARBA00009922"/>
    </source>
</evidence>
<keyword evidence="2 11" id="KW-0547">Nucleotide-binding</keyword>
<evidence type="ECO:0000259" key="14">
    <source>
        <dbReference type="PROSITE" id="PS51217"/>
    </source>
</evidence>
<dbReference type="EMBL" id="MU069851">
    <property type="protein sequence ID" value="KAF5832759.1"/>
    <property type="molecule type" value="Genomic_DNA"/>
</dbReference>
<evidence type="ECO:0000256" key="5">
    <source>
        <dbReference type="ARBA" id="ARBA00022840"/>
    </source>
</evidence>
<evidence type="ECO:0000256" key="11">
    <source>
        <dbReference type="PROSITE-ProRule" id="PRU00560"/>
    </source>
</evidence>
<comment type="catalytic activity">
    <reaction evidence="10">
        <text>ATP + H2O = ADP + phosphate + H(+)</text>
        <dbReference type="Rhea" id="RHEA:13065"/>
        <dbReference type="ChEBI" id="CHEBI:15377"/>
        <dbReference type="ChEBI" id="CHEBI:15378"/>
        <dbReference type="ChEBI" id="CHEBI:30616"/>
        <dbReference type="ChEBI" id="CHEBI:43474"/>
        <dbReference type="ChEBI" id="CHEBI:456216"/>
        <dbReference type="EC" id="5.6.2.4"/>
    </reaction>
</comment>
<evidence type="ECO:0000256" key="6">
    <source>
        <dbReference type="ARBA" id="ARBA00023125"/>
    </source>
</evidence>
<dbReference type="PROSITE" id="PS51198">
    <property type="entry name" value="UVRD_HELICASE_ATP_BIND"/>
    <property type="match status" value="1"/>
</dbReference>
<dbReference type="PROSITE" id="PS51217">
    <property type="entry name" value="UVRD_HELICASE_CTER"/>
    <property type="match status" value="1"/>
</dbReference>
<dbReference type="Proteomes" id="UP000815325">
    <property type="component" value="Unassembled WGS sequence"/>
</dbReference>
<dbReference type="Pfam" id="PF13361">
    <property type="entry name" value="UvrD_C"/>
    <property type="match status" value="1"/>
</dbReference>
<keyword evidence="5 11" id="KW-0067">ATP-binding</keyword>
<organism evidence="15 16">
    <name type="scientific">Dunaliella salina</name>
    <name type="common">Green alga</name>
    <name type="synonym">Protococcus salinus</name>
    <dbReference type="NCBI Taxonomy" id="3046"/>
    <lineage>
        <taxon>Eukaryota</taxon>
        <taxon>Viridiplantae</taxon>
        <taxon>Chlorophyta</taxon>
        <taxon>core chlorophytes</taxon>
        <taxon>Chlorophyceae</taxon>
        <taxon>CS clade</taxon>
        <taxon>Chlamydomonadales</taxon>
        <taxon>Dunaliellaceae</taxon>
        <taxon>Dunaliella</taxon>
    </lineage>
</organism>
<comment type="caution">
    <text evidence="15">The sequence shown here is derived from an EMBL/GenBank/DDBJ whole genome shotgun (WGS) entry which is preliminary data.</text>
</comment>
<dbReference type="GO" id="GO:0016787">
    <property type="term" value="F:hydrolase activity"/>
    <property type="evidence" value="ECO:0007669"/>
    <property type="project" value="UniProtKB-KW"/>
</dbReference>
<accession>A0ABQ7GDV1</accession>
<feature type="compositionally biased region" description="Polar residues" evidence="12">
    <location>
        <begin position="101"/>
        <end position="116"/>
    </location>
</feature>
<dbReference type="Gene3D" id="3.40.50.300">
    <property type="entry name" value="P-loop containing nucleotide triphosphate hydrolases"/>
    <property type="match status" value="2"/>
</dbReference>
<dbReference type="PANTHER" id="PTHR11070:SF2">
    <property type="entry name" value="ATP-DEPENDENT DNA HELICASE SRS2"/>
    <property type="match status" value="1"/>
</dbReference>
<keyword evidence="16" id="KW-1185">Reference proteome</keyword>
<dbReference type="Gene3D" id="1.10.486.10">
    <property type="entry name" value="PCRA, domain 4"/>
    <property type="match status" value="1"/>
</dbReference>
<proteinExistence type="inferred from homology"/>
<dbReference type="PANTHER" id="PTHR11070">
    <property type="entry name" value="UVRD / RECB / PCRA DNA HELICASE FAMILY MEMBER"/>
    <property type="match status" value="1"/>
</dbReference>
<evidence type="ECO:0000256" key="4">
    <source>
        <dbReference type="ARBA" id="ARBA00022806"/>
    </source>
</evidence>
<protein>
    <recommendedName>
        <fullName evidence="9">DNA 3'-5' helicase</fullName>
        <ecNumber evidence="9">5.6.2.4</ecNumber>
    </recommendedName>
</protein>
<keyword evidence="6" id="KW-0238">DNA-binding</keyword>
<comment type="similarity">
    <text evidence="1">Belongs to the helicase family. UvrD subfamily.</text>
</comment>
<keyword evidence="4 11" id="KW-0347">Helicase</keyword>
<feature type="domain" description="UvrD-like helicase ATP-binding" evidence="13">
    <location>
        <begin position="128"/>
        <end position="437"/>
    </location>
</feature>
<sequence length="733" mass="80741">MQRLLLLKKAPGLHPLKSIMQLSPSNFLPSFGLRLPESCRGGNMHIHTRPPPSFPVPPQNHPTTVSSAANSSTCTYSNHPRLRRRRALSPVPEREKPQPFPSNTQDTAGDAATPTTSSWQAKADAFLSTLNAEQMKAATTRHHAVRIKAGPGSGKTRVVAARVAWLLRSQVPPSQLLVITFTNKAAGELKERIAGILGPTVARAITAGTFHSICARILRRNVDLLKCGLTDGFTIYDTDDTVLLTKRFLEEHDEYGYLSTTVRGKLAVALCGAFSKVKNMVPTTFGTSIPEVFKVALARREIALPPLDGVNMARLKDPYQLAGLFTTYNSKLRSCNAVDFDDLLGLTVALLKRKDVQSFYNSKFKCVLVDEFQDTNEPQYALSRLLKGDTGSLFVVGDPDQAVYSWRGANPSIFLDSFAQQYRDAATYFLNTNHRSGAHILRCAEAVLSHSGLPHMHETLNAARPGGPGTVHHITVFNEYAEALEVASQIKRLQASGRASYKDIAVLYRSGKTQAFLLKKQLTASGIPYVVLGDRSLWEKAEIKDAMAFLRLVANPLTDSVALERVINKPPRGIGPELFKKLKANAAEQGMSLAELLFKDCAQVWLPRDAVEEKLQEIMHTVAQCRKDFYEGKKNSKDEKKVLSQDKAKEIIEKVKMPLTSMQAAPDLSSLPLPAAAKKNPGAQGLRQIRELIVLARNVARYTDNLGVSEDPCLDSDNQLVFFIYELLFSQAG</sequence>
<reference evidence="15" key="1">
    <citation type="submission" date="2017-08" db="EMBL/GenBank/DDBJ databases">
        <authorList>
            <person name="Polle J.E."/>
            <person name="Barry K."/>
            <person name="Cushman J."/>
            <person name="Schmutz J."/>
            <person name="Tran D."/>
            <person name="Hathwaick L.T."/>
            <person name="Yim W.C."/>
            <person name="Jenkins J."/>
            <person name="Mckie-Krisberg Z.M."/>
            <person name="Prochnik S."/>
            <person name="Lindquist E."/>
            <person name="Dockter R.B."/>
            <person name="Adam C."/>
            <person name="Molina H."/>
            <person name="Bunkerborg J."/>
            <person name="Jin E."/>
            <person name="Buchheim M."/>
            <person name="Magnuson J."/>
        </authorList>
    </citation>
    <scope>NUCLEOTIDE SEQUENCE</scope>
    <source>
        <strain evidence="15">CCAP 19/18</strain>
    </source>
</reference>
<dbReference type="EC" id="5.6.2.4" evidence="9"/>
<feature type="region of interest" description="Disordered" evidence="12">
    <location>
        <begin position="53"/>
        <end position="116"/>
    </location>
</feature>